<comment type="caution">
    <text evidence="3">The sequence shown here is derived from an EMBL/GenBank/DDBJ whole genome shotgun (WGS) entry which is preliminary data.</text>
</comment>
<dbReference type="Pfam" id="PF00866">
    <property type="entry name" value="Ring_hydroxyl_B"/>
    <property type="match status" value="1"/>
</dbReference>
<accession>A0A5J5I0Z9</accession>
<keyword evidence="2" id="KW-0560">Oxidoreductase</keyword>
<dbReference type="CDD" id="cd00667">
    <property type="entry name" value="ring_hydroxylating_dioxygenases_beta"/>
    <property type="match status" value="1"/>
</dbReference>
<evidence type="ECO:0000313" key="3">
    <source>
        <dbReference type="EMBL" id="KAA9028613.1"/>
    </source>
</evidence>
<comment type="similarity">
    <text evidence="1">Belongs to the bacterial ring-hydroxylating dioxygenase beta subunit family.</text>
</comment>
<evidence type="ECO:0000256" key="2">
    <source>
        <dbReference type="ARBA" id="ARBA00023002"/>
    </source>
</evidence>
<gene>
    <name evidence="3" type="ORF">F4V44_04915</name>
</gene>
<dbReference type="GO" id="GO:0051213">
    <property type="term" value="F:dioxygenase activity"/>
    <property type="evidence" value="ECO:0007669"/>
    <property type="project" value="UniProtKB-KW"/>
</dbReference>
<dbReference type="InterPro" id="IPR000391">
    <property type="entry name" value="Rng_hydr_dOase-bsu"/>
</dbReference>
<sequence length="163" mass="18936">MSNQETLGLTEIKEKIQQLSDQYIHCIDDDRLEEWPEFFTEDCTYKIISRENYARNLPSALIYCKSKGMLKDRVSAHRNANIFEAHFYRHIVSNSLIMGESNGVYQVQSNYVVFQTKLDGNTEVYNTGKYVDQVVFEQGEPKLKERLVVYDTLNIPSLLVTPI</sequence>
<dbReference type="OrthoDB" id="2674149at2"/>
<evidence type="ECO:0000256" key="1">
    <source>
        <dbReference type="ARBA" id="ARBA00009570"/>
    </source>
</evidence>
<name>A0A5J5I0Z9_9BACI</name>
<keyword evidence="3" id="KW-0223">Dioxygenase</keyword>
<dbReference type="Gene3D" id="3.10.450.50">
    <property type="match status" value="1"/>
</dbReference>
<dbReference type="SUPFAM" id="SSF54427">
    <property type="entry name" value="NTF2-like"/>
    <property type="match status" value="1"/>
</dbReference>
<dbReference type="Proteomes" id="UP000326671">
    <property type="component" value="Unassembled WGS sequence"/>
</dbReference>
<dbReference type="RefSeq" id="WP_150438865.1">
    <property type="nucleotide sequence ID" value="NZ_VYKL01000010.1"/>
</dbReference>
<dbReference type="AlphaFoldDB" id="A0A5J5I0Z9"/>
<protein>
    <submittedName>
        <fullName evidence="3">Aromatic-ring-hydroxylating dioxygenase subunit beta</fullName>
    </submittedName>
</protein>
<reference evidence="3 4" key="1">
    <citation type="submission" date="2019-09" db="EMBL/GenBank/DDBJ databases">
        <title>Whole genome sequences of isolates from the Mars Exploration Rovers.</title>
        <authorList>
            <person name="Seuylemezian A."/>
            <person name="Vaishampayan P."/>
        </authorList>
    </citation>
    <scope>NUCLEOTIDE SEQUENCE [LARGE SCALE GENOMIC DNA]</scope>
    <source>
        <strain evidence="3 4">MER_TA_151</strain>
    </source>
</reference>
<keyword evidence="4" id="KW-1185">Reference proteome</keyword>
<dbReference type="EMBL" id="VYKL01000010">
    <property type="protein sequence ID" value="KAA9028613.1"/>
    <property type="molecule type" value="Genomic_DNA"/>
</dbReference>
<evidence type="ECO:0000313" key="4">
    <source>
        <dbReference type="Proteomes" id="UP000326671"/>
    </source>
</evidence>
<proteinExistence type="inferred from homology"/>
<organism evidence="3 4">
    <name type="scientific">Niallia endozanthoxylica</name>
    <dbReference type="NCBI Taxonomy" id="2036016"/>
    <lineage>
        <taxon>Bacteria</taxon>
        <taxon>Bacillati</taxon>
        <taxon>Bacillota</taxon>
        <taxon>Bacilli</taxon>
        <taxon>Bacillales</taxon>
        <taxon>Bacillaceae</taxon>
        <taxon>Niallia</taxon>
    </lineage>
</organism>
<dbReference type="InterPro" id="IPR032710">
    <property type="entry name" value="NTF2-like_dom_sf"/>
</dbReference>